<reference evidence="5" key="1">
    <citation type="journal article" date="2019" name="Int. J. Syst. Evol. Microbiol.">
        <title>The Global Catalogue of Microorganisms (GCM) 10K type strain sequencing project: providing services to taxonomists for standard genome sequencing and annotation.</title>
        <authorList>
            <consortium name="The Broad Institute Genomics Platform"/>
            <consortium name="The Broad Institute Genome Sequencing Center for Infectious Disease"/>
            <person name="Wu L."/>
            <person name="Ma J."/>
        </authorList>
    </citation>
    <scope>NUCLEOTIDE SEQUENCE [LARGE SCALE GENOMIC DNA]</scope>
    <source>
        <strain evidence="5">NBRC 15640</strain>
    </source>
</reference>
<sequence>MGISLSSGSHYAFALDVNVAYLKLVQDAITATPIYLRSPSNSGIAGAELSIEDSNGAGKFLGHQYTLSSVRETSQDALVSHAKSLNQSGTKLYLVDSDAATLKRVQAALPSEALIFNVNSANQALRTEACLANVLHTSPSYRMLSDAIAQWLRYKKLTKVLLITGSTEQDLEMADNVRASIKRLGLKIIADKPWTFDADLRRSTAKEIPLFTQYKNYDAVWVVDVHSVFGQYLPFNTWLPRPVVGTHGLRADNWHKAIEQWAAIQLQHRFFEQSDRFMNAHDYSAWVAIRALNAAVTQTNSVEPHLIHEHLLSSTFEFGAYKGRKLSFRPWSGQLRQPIPLAHPSALVASAPLDGYLHPFNDLDTLGADKQDSKCNLTK</sequence>
<organism evidence="4 5">
    <name type="scientific">Vibrio penaeicida</name>
    <dbReference type="NCBI Taxonomy" id="104609"/>
    <lineage>
        <taxon>Bacteria</taxon>
        <taxon>Pseudomonadati</taxon>
        <taxon>Pseudomonadota</taxon>
        <taxon>Gammaproteobacteria</taxon>
        <taxon>Vibrionales</taxon>
        <taxon>Vibrionaceae</taxon>
        <taxon>Vibrio</taxon>
    </lineage>
</organism>
<accession>A0AAV5NSH9</accession>
<dbReference type="EMBL" id="BSNX01000037">
    <property type="protein sequence ID" value="GLQ73615.1"/>
    <property type="molecule type" value="Genomic_DNA"/>
</dbReference>
<dbReference type="Pfam" id="PF13458">
    <property type="entry name" value="Peripla_BP_6"/>
    <property type="match status" value="1"/>
</dbReference>
<dbReference type="NCBIfam" id="TIGR03863">
    <property type="entry name" value="PQQ_ABC_bind"/>
    <property type="match status" value="1"/>
</dbReference>
<keyword evidence="2" id="KW-0732">Signal</keyword>
<gene>
    <name evidence="4" type="ORF">GCM10007932_29750</name>
</gene>
<comment type="caution">
    <text evidence="4">The sequence shown here is derived from an EMBL/GenBank/DDBJ whole genome shotgun (WGS) entry which is preliminary data.</text>
</comment>
<dbReference type="AlphaFoldDB" id="A0AAV5NSH9"/>
<dbReference type="CDD" id="cd06268">
    <property type="entry name" value="PBP1_ABC_transporter_LIVBP-like"/>
    <property type="match status" value="1"/>
</dbReference>
<dbReference type="InterPro" id="IPR022478">
    <property type="entry name" value="ABC_transptr_sub-bd_PQQ"/>
</dbReference>
<evidence type="ECO:0000259" key="3">
    <source>
        <dbReference type="Pfam" id="PF13458"/>
    </source>
</evidence>
<feature type="domain" description="Leucine-binding protein" evidence="3">
    <location>
        <begin position="41"/>
        <end position="194"/>
    </location>
</feature>
<evidence type="ECO:0000313" key="4">
    <source>
        <dbReference type="EMBL" id="GLQ73615.1"/>
    </source>
</evidence>
<keyword evidence="5" id="KW-1185">Reference proteome</keyword>
<evidence type="ECO:0000313" key="5">
    <source>
        <dbReference type="Proteomes" id="UP001156690"/>
    </source>
</evidence>
<dbReference type="Gene3D" id="3.40.50.2300">
    <property type="match status" value="2"/>
</dbReference>
<proteinExistence type="inferred from homology"/>
<name>A0AAV5NSH9_9VIBR</name>
<evidence type="ECO:0000256" key="2">
    <source>
        <dbReference type="ARBA" id="ARBA00022729"/>
    </source>
</evidence>
<dbReference type="InterPro" id="IPR028081">
    <property type="entry name" value="Leu-bd"/>
</dbReference>
<dbReference type="Proteomes" id="UP001156690">
    <property type="component" value="Unassembled WGS sequence"/>
</dbReference>
<protein>
    <submittedName>
        <fullName evidence="4">Branched-chain amino acid ABC transporter substrate-binding protein</fullName>
    </submittedName>
</protein>
<comment type="similarity">
    <text evidence="1">Belongs to the leucine-binding protein family.</text>
</comment>
<dbReference type="InterPro" id="IPR028082">
    <property type="entry name" value="Peripla_BP_I"/>
</dbReference>
<evidence type="ECO:0000256" key="1">
    <source>
        <dbReference type="ARBA" id="ARBA00010062"/>
    </source>
</evidence>
<dbReference type="SUPFAM" id="SSF53822">
    <property type="entry name" value="Periplasmic binding protein-like I"/>
    <property type="match status" value="1"/>
</dbReference>